<organism evidence="7 8">
    <name type="scientific">Deinococcus peraridilitoris (strain DSM 19664 / LMG 22246 / CIP 109416 / KR-200)</name>
    <dbReference type="NCBI Taxonomy" id="937777"/>
    <lineage>
        <taxon>Bacteria</taxon>
        <taxon>Thermotogati</taxon>
        <taxon>Deinococcota</taxon>
        <taxon>Deinococci</taxon>
        <taxon>Deinococcales</taxon>
        <taxon>Deinococcaceae</taxon>
        <taxon>Deinococcus</taxon>
    </lineage>
</organism>
<keyword evidence="3" id="KW-0133">Cell shape</keyword>
<dbReference type="STRING" id="937777.Deipe_0262"/>
<reference evidence="8" key="1">
    <citation type="submission" date="2012-03" db="EMBL/GenBank/DDBJ databases">
        <title>Complete sequence of chromosome of Deinococcus peraridilitoris DSM 19664.</title>
        <authorList>
            <person name="Lucas S."/>
            <person name="Copeland A."/>
            <person name="Lapidus A."/>
            <person name="Glavina del Rio T."/>
            <person name="Dalin E."/>
            <person name="Tice H."/>
            <person name="Bruce D."/>
            <person name="Goodwin L."/>
            <person name="Pitluck S."/>
            <person name="Peters L."/>
            <person name="Mikhailova N."/>
            <person name="Lu M."/>
            <person name="Kyrpides N."/>
            <person name="Mavromatis K."/>
            <person name="Ivanova N."/>
            <person name="Brettin T."/>
            <person name="Detter J.C."/>
            <person name="Han C."/>
            <person name="Larimer F."/>
            <person name="Land M."/>
            <person name="Hauser L."/>
            <person name="Markowitz V."/>
            <person name="Cheng J.-F."/>
            <person name="Hugenholtz P."/>
            <person name="Woyke T."/>
            <person name="Wu D."/>
            <person name="Pukall R."/>
            <person name="Steenblock K."/>
            <person name="Brambilla E."/>
            <person name="Klenk H.-P."/>
            <person name="Eisen J.A."/>
        </authorList>
    </citation>
    <scope>NUCLEOTIDE SEQUENCE [LARGE SCALE GENOMIC DNA]</scope>
    <source>
        <strain evidence="8">DSM 19664 / LMG 22246 / CIP 109416 / KR-200</strain>
    </source>
</reference>
<dbReference type="InterPro" id="IPR055342">
    <property type="entry name" value="MreC_beta-barrel_core"/>
</dbReference>
<evidence type="ECO:0000256" key="4">
    <source>
        <dbReference type="ARBA" id="ARBA00032089"/>
    </source>
</evidence>
<dbReference type="KEGG" id="dpd:Deipe_0262"/>
<evidence type="ECO:0000313" key="7">
    <source>
        <dbReference type="EMBL" id="AFZ65864.1"/>
    </source>
</evidence>
<protein>
    <recommendedName>
        <fullName evidence="2">Cell shape-determining protein MreC</fullName>
    </recommendedName>
    <alternativeName>
        <fullName evidence="4">Cell shape protein MreC</fullName>
    </alternativeName>
</protein>
<dbReference type="OrthoDB" id="9792313at2"/>
<name>K9ZXD7_DEIPD</name>
<keyword evidence="5" id="KW-0175">Coiled coil</keyword>
<dbReference type="Proteomes" id="UP000010467">
    <property type="component" value="Chromosome"/>
</dbReference>
<feature type="domain" description="Rod shape-determining protein MreC beta-barrel core" evidence="6">
    <location>
        <begin position="111"/>
        <end position="256"/>
    </location>
</feature>
<dbReference type="PATRIC" id="fig|937777.3.peg.269"/>
<dbReference type="eggNOG" id="COG1792">
    <property type="taxonomic scope" value="Bacteria"/>
</dbReference>
<gene>
    <name evidence="7" type="ordered locus">Deipe_0262</name>
</gene>
<accession>K9ZXD7</accession>
<dbReference type="Pfam" id="PF04085">
    <property type="entry name" value="MreC"/>
    <property type="match status" value="1"/>
</dbReference>
<dbReference type="RefSeq" id="WP_015234175.1">
    <property type="nucleotide sequence ID" value="NC_019793.1"/>
</dbReference>
<evidence type="ECO:0000256" key="2">
    <source>
        <dbReference type="ARBA" id="ARBA00013855"/>
    </source>
</evidence>
<dbReference type="Gene3D" id="2.40.10.350">
    <property type="entry name" value="Rod shape-determining protein MreC, domain 2"/>
    <property type="match status" value="1"/>
</dbReference>
<dbReference type="Gene3D" id="2.40.10.340">
    <property type="entry name" value="Rod shape-determining protein MreC, domain 1"/>
    <property type="match status" value="1"/>
</dbReference>
<dbReference type="AlphaFoldDB" id="K9ZXD7"/>
<dbReference type="HOGENOM" id="CLU_042663_1_0_0"/>
<evidence type="ECO:0000256" key="3">
    <source>
        <dbReference type="ARBA" id="ARBA00022960"/>
    </source>
</evidence>
<dbReference type="InterPro" id="IPR042177">
    <property type="entry name" value="Cell/Rod_1"/>
</dbReference>
<feature type="coiled-coil region" evidence="5">
    <location>
        <begin position="67"/>
        <end position="94"/>
    </location>
</feature>
<evidence type="ECO:0000313" key="8">
    <source>
        <dbReference type="Proteomes" id="UP000010467"/>
    </source>
</evidence>
<dbReference type="GO" id="GO:0005886">
    <property type="term" value="C:plasma membrane"/>
    <property type="evidence" value="ECO:0007669"/>
    <property type="project" value="TreeGrafter"/>
</dbReference>
<comment type="similarity">
    <text evidence="1">Belongs to the MreC family.</text>
</comment>
<evidence type="ECO:0000256" key="1">
    <source>
        <dbReference type="ARBA" id="ARBA00009369"/>
    </source>
</evidence>
<dbReference type="InterPro" id="IPR007221">
    <property type="entry name" value="MreC"/>
</dbReference>
<evidence type="ECO:0000256" key="5">
    <source>
        <dbReference type="SAM" id="Coils"/>
    </source>
</evidence>
<dbReference type="PANTHER" id="PTHR34138:SF1">
    <property type="entry name" value="CELL SHAPE-DETERMINING PROTEIN MREC"/>
    <property type="match status" value="1"/>
</dbReference>
<dbReference type="GO" id="GO:0008360">
    <property type="term" value="P:regulation of cell shape"/>
    <property type="evidence" value="ECO:0007669"/>
    <property type="project" value="UniProtKB-KW"/>
</dbReference>
<dbReference type="InterPro" id="IPR042175">
    <property type="entry name" value="Cell/Rod_MreC_2"/>
</dbReference>
<dbReference type="PIRSF" id="PIRSF038471">
    <property type="entry name" value="MreC"/>
    <property type="match status" value="1"/>
</dbReference>
<proteinExistence type="inferred from homology"/>
<keyword evidence="8" id="KW-1185">Reference proteome</keyword>
<evidence type="ECO:0000259" key="6">
    <source>
        <dbReference type="Pfam" id="PF04085"/>
    </source>
</evidence>
<dbReference type="PANTHER" id="PTHR34138">
    <property type="entry name" value="CELL SHAPE-DETERMINING PROTEIN MREC"/>
    <property type="match status" value="1"/>
</dbReference>
<sequence length="260" mass="28155">MNAWRRLALVYLGLLFLSMVTTRFQVVAPLSITSGVLPLTQLFAGGAGNIRKAYMTYAEERDLAARNRELRDQNEMLRGTNDRLERENVRLRQAAQIRTTQSPSLVTVASVVKVDPSPLLSRLTVNRGVWHGVRRFMPATAPAGLIGQVTEVDGNSAVVTTIVDPESRVGITLKKKGGRGTAYGAPPDRLRGTFPLTVDVKPGDIVLTSSLGGVYPVGIQVGKVEQVVELGPNEVHRTVIITPSVDVSIIEEIALLEAIP</sequence>
<dbReference type="EMBL" id="CP003382">
    <property type="protein sequence ID" value="AFZ65864.1"/>
    <property type="molecule type" value="Genomic_DNA"/>
</dbReference>